<feature type="domain" description="Dehydrogenase E1 component" evidence="5">
    <location>
        <begin position="59"/>
        <end position="340"/>
    </location>
</feature>
<evidence type="ECO:0000256" key="1">
    <source>
        <dbReference type="ARBA" id="ARBA00001964"/>
    </source>
</evidence>
<dbReference type="PANTHER" id="PTHR43380:SF1">
    <property type="entry name" value="2-OXOISOVALERATE DEHYDROGENASE SUBUNIT ALPHA, MITOCHONDRIAL"/>
    <property type="match status" value="1"/>
</dbReference>
<dbReference type="InterPro" id="IPR001017">
    <property type="entry name" value="DH_E1"/>
</dbReference>
<accession>A0A2T0YQG1</accession>
<protein>
    <recommendedName>
        <fullName evidence="4">2-oxoisovalerate dehydrogenase subunit alpha</fullName>
        <ecNumber evidence="4">1.2.4.4</ecNumber>
    </recommendedName>
    <alternativeName>
        <fullName evidence="4">Branched-chain alpha-keto acid dehydrogenase E1 component alpha chain</fullName>
    </alternativeName>
</protein>
<comment type="cofactor">
    <cofactor evidence="1 4">
        <name>thiamine diphosphate</name>
        <dbReference type="ChEBI" id="CHEBI:58937"/>
    </cofactor>
</comment>
<evidence type="ECO:0000256" key="4">
    <source>
        <dbReference type="RuleBase" id="RU365014"/>
    </source>
</evidence>
<dbReference type="InterPro" id="IPR050771">
    <property type="entry name" value="Alpha-ketoacid_DH_E1_comp"/>
</dbReference>
<dbReference type="GO" id="GO:0000287">
    <property type="term" value="F:magnesium ion binding"/>
    <property type="evidence" value="ECO:0007669"/>
    <property type="project" value="UniProtKB-ARBA"/>
</dbReference>
<gene>
    <name evidence="6" type="ORF">BCL67_10579</name>
</gene>
<evidence type="ECO:0000259" key="5">
    <source>
        <dbReference type="Pfam" id="PF00676"/>
    </source>
</evidence>
<dbReference type="InterPro" id="IPR029061">
    <property type="entry name" value="THDP-binding"/>
</dbReference>
<keyword evidence="3 4" id="KW-0786">Thiamine pyrophosphate</keyword>
<dbReference type="EMBL" id="PVTY01000005">
    <property type="protein sequence ID" value="PRZ17533.1"/>
    <property type="molecule type" value="Genomic_DNA"/>
</dbReference>
<dbReference type="Gene3D" id="3.40.50.970">
    <property type="match status" value="1"/>
</dbReference>
<evidence type="ECO:0000256" key="3">
    <source>
        <dbReference type="ARBA" id="ARBA00023052"/>
    </source>
</evidence>
<dbReference type="Pfam" id="PF00676">
    <property type="entry name" value="E1_dh"/>
    <property type="match status" value="1"/>
</dbReference>
<keyword evidence="6" id="KW-0670">Pyruvate</keyword>
<dbReference type="SUPFAM" id="SSF52518">
    <property type="entry name" value="Thiamin diphosphate-binding fold (THDP-binding)"/>
    <property type="match status" value="1"/>
</dbReference>
<evidence type="ECO:0000256" key="2">
    <source>
        <dbReference type="ARBA" id="ARBA00023002"/>
    </source>
</evidence>
<dbReference type="EC" id="1.2.4.4" evidence="4"/>
<dbReference type="AlphaFoldDB" id="A0A2T0YQG1"/>
<sequence>MVVLTCGASISGAIGEDHTVQPEEVQPVQLLTPEGKLTENEVYSPFIAGLSAEQLRELYRYMAMERRLDAEATSLQRQGQLALWAPALGQEAAQVGTIAAIKSSDMVFPTYREHAMALYRGISPEQLLTLFRATRHTGWDPSEHNFHVYTLVLAAQTLHAAGWAMGINQDRRTGSIPRDRAEDEIVVACIGDGATSQGDMHESMVFAASYELPLLYFIQNNHWAISVPTRTQSRGPLVNRAKGYGIEGVRVDGNDVLASYAVASRLSGDIRAGRGPKLIESVTYRMGAHTTADDPTKYRSSAEEQLWEGRDPIRRFRTWLSSEGHADESFFTDVDAEFKDLAADMRKSVLALESIDLERVFDTVYSEPHRQVETEKAWLKDYEAGFAEEQTEAGTAR</sequence>
<evidence type="ECO:0000313" key="7">
    <source>
        <dbReference type="Proteomes" id="UP000238217"/>
    </source>
</evidence>
<name>A0A2T0YQG1_9MICC</name>
<dbReference type="CDD" id="cd02000">
    <property type="entry name" value="TPP_E1_PDC_ADC_BCADC"/>
    <property type="match status" value="1"/>
</dbReference>
<dbReference type="GO" id="GO:0009083">
    <property type="term" value="P:branched-chain amino acid catabolic process"/>
    <property type="evidence" value="ECO:0007669"/>
    <property type="project" value="TreeGrafter"/>
</dbReference>
<comment type="function">
    <text evidence="4">The branched-chain alpha-keto dehydrogenase complex catalyzes the overall conversion of alpha-keto acids to acyl-CoA and CO(2). It contains multiple copies of three enzymatic components: branched-chain alpha-keto acid decarboxylase (E1), lipoamide acyltransferase (E2) and lipoamide dehydrogenase (E3).</text>
</comment>
<comment type="caution">
    <text evidence="6">The sequence shown here is derived from an EMBL/GenBank/DDBJ whole genome shotgun (WGS) entry which is preliminary data.</text>
</comment>
<comment type="similarity">
    <text evidence="4">Belongs to the BCKDHA family.</text>
</comment>
<dbReference type="PANTHER" id="PTHR43380">
    <property type="entry name" value="2-OXOISOVALERATE DEHYDROGENASE SUBUNIT ALPHA, MITOCHONDRIAL"/>
    <property type="match status" value="1"/>
</dbReference>
<reference evidence="6 7" key="1">
    <citation type="submission" date="2018-03" db="EMBL/GenBank/DDBJ databases">
        <title>Comparative analysis of microorganisms from saline springs in Andes Mountain Range, Colombia.</title>
        <authorList>
            <person name="Rubin E."/>
        </authorList>
    </citation>
    <scope>NUCLEOTIDE SEQUENCE [LARGE SCALE GENOMIC DNA]</scope>
    <source>
        <strain evidence="6 7">CG 35</strain>
    </source>
</reference>
<dbReference type="GO" id="GO:0003863">
    <property type="term" value="F:branched-chain 2-oxo acid dehydrogenase activity"/>
    <property type="evidence" value="ECO:0007669"/>
    <property type="project" value="UniProtKB-EC"/>
</dbReference>
<evidence type="ECO:0000313" key="6">
    <source>
        <dbReference type="EMBL" id="PRZ17533.1"/>
    </source>
</evidence>
<proteinExistence type="inferred from homology"/>
<comment type="catalytic activity">
    <reaction evidence="4">
        <text>N(6)-[(R)-lipoyl]-L-lysyl-[protein] + 3-methyl-2-oxobutanoate + H(+) = N(6)-[(R)-S(8)-2-methylpropanoyldihydrolipoyl]-L-lysyl-[protein] + CO2</text>
        <dbReference type="Rhea" id="RHEA:13457"/>
        <dbReference type="Rhea" id="RHEA-COMP:10474"/>
        <dbReference type="Rhea" id="RHEA-COMP:10497"/>
        <dbReference type="ChEBI" id="CHEBI:11851"/>
        <dbReference type="ChEBI" id="CHEBI:15378"/>
        <dbReference type="ChEBI" id="CHEBI:16526"/>
        <dbReference type="ChEBI" id="CHEBI:83099"/>
        <dbReference type="ChEBI" id="CHEBI:83142"/>
        <dbReference type="EC" id="1.2.4.4"/>
    </reaction>
</comment>
<organism evidence="6 7">
    <name type="scientific">Nesterenkonia sandarakina</name>
    <dbReference type="NCBI Taxonomy" id="272918"/>
    <lineage>
        <taxon>Bacteria</taxon>
        <taxon>Bacillati</taxon>
        <taxon>Actinomycetota</taxon>
        <taxon>Actinomycetes</taxon>
        <taxon>Micrococcales</taxon>
        <taxon>Micrococcaceae</taxon>
        <taxon>Nesterenkonia</taxon>
    </lineage>
</organism>
<keyword evidence="7" id="KW-1185">Reference proteome</keyword>
<dbReference type="Proteomes" id="UP000238217">
    <property type="component" value="Unassembled WGS sequence"/>
</dbReference>
<keyword evidence="2 4" id="KW-0560">Oxidoreductase</keyword>